<accession>A0ABD7X4C0</accession>
<gene>
    <name evidence="2" type="ORF">PWB86_04825</name>
</gene>
<sequence length="340" mass="39674">MSNREYADLILLGLFFIYILLLKSARTELKNIFKIFITLLREPAFKLILYYQTFCFCVLYAVIQNCKLSLWTIKDYLLVVLFAVIPTIAKIKNLESTITIKKEIFNSFTITGIVMFLTDQYNFSIVSELILNLSLITLTVFQVALHHQEKNNFSIFLNISLSMLGLVIIVHSLIGLVADLNKGNNILILIEYLSEFIFWLLNIPLLFAWRYIGQFDIMENFLSYKKTSLSILKNFSKLLLKKHRFRNLKFDLSIINNIQLGGLGKRCYLITISNNYQERDISNILLLFSVSNAPNCLYRQNHVDKVLPFTVRIIDEDSRQTIKTWFIPHIKNEFKDMFSG</sequence>
<reference evidence="2 3" key="1">
    <citation type="submission" date="2023-02" db="EMBL/GenBank/DDBJ databases">
        <title>Comparative genomics and fermentation flavor characterization of five lactic acid bacteria reveal flavor biosynthesis metabolic pathways in fermented muskmelon puree.</title>
        <authorList>
            <person name="Yuan L."/>
            <person name="Li M."/>
            <person name="Xu X."/>
            <person name="Lao F."/>
            <person name="Wu J."/>
        </authorList>
    </citation>
    <scope>NUCLEOTIDE SEQUENCE [LARGE SCALE GENOMIC DNA]</scope>
    <source>
        <strain evidence="2 3">Ca-4</strain>
    </source>
</reference>
<proteinExistence type="predicted"/>
<evidence type="ECO:0000313" key="2">
    <source>
        <dbReference type="EMBL" id="WEA56528.1"/>
    </source>
</evidence>
<feature type="transmembrane region" description="Helical" evidence="1">
    <location>
        <begin position="129"/>
        <end position="146"/>
    </location>
</feature>
<feature type="transmembrane region" description="Helical" evidence="1">
    <location>
        <begin position="186"/>
        <end position="209"/>
    </location>
</feature>
<feature type="transmembrane region" description="Helical" evidence="1">
    <location>
        <begin position="153"/>
        <end position="174"/>
    </location>
</feature>
<evidence type="ECO:0000313" key="3">
    <source>
        <dbReference type="Proteomes" id="UP001214131"/>
    </source>
</evidence>
<organism evidence="2 3">
    <name type="scientific">Pediococcus pentosaceus</name>
    <dbReference type="NCBI Taxonomy" id="1255"/>
    <lineage>
        <taxon>Bacteria</taxon>
        <taxon>Bacillati</taxon>
        <taxon>Bacillota</taxon>
        <taxon>Bacilli</taxon>
        <taxon>Lactobacillales</taxon>
        <taxon>Lactobacillaceae</taxon>
        <taxon>Pediococcus</taxon>
    </lineage>
</organism>
<dbReference type="EMBL" id="CP118739">
    <property type="protein sequence ID" value="WEA56528.1"/>
    <property type="molecule type" value="Genomic_DNA"/>
</dbReference>
<protein>
    <submittedName>
        <fullName evidence="2">Uncharacterized protein</fullName>
    </submittedName>
</protein>
<keyword evidence="1" id="KW-0472">Membrane</keyword>
<feature type="transmembrane region" description="Helical" evidence="1">
    <location>
        <begin position="6"/>
        <end position="23"/>
    </location>
</feature>
<keyword evidence="1" id="KW-1133">Transmembrane helix</keyword>
<dbReference type="RefSeq" id="WP_115155101.1">
    <property type="nucleotide sequence ID" value="NZ_CAKMAM010000002.1"/>
</dbReference>
<dbReference type="Proteomes" id="UP001214131">
    <property type="component" value="Chromosome"/>
</dbReference>
<name>A0ABD7X4C0_PEDPE</name>
<evidence type="ECO:0000256" key="1">
    <source>
        <dbReference type="SAM" id="Phobius"/>
    </source>
</evidence>
<keyword evidence="1" id="KW-0812">Transmembrane</keyword>
<feature type="transmembrane region" description="Helical" evidence="1">
    <location>
        <begin position="75"/>
        <end position="92"/>
    </location>
</feature>
<dbReference type="AlphaFoldDB" id="A0ABD7X4C0"/>
<feature type="transmembrane region" description="Helical" evidence="1">
    <location>
        <begin position="44"/>
        <end position="63"/>
    </location>
</feature>